<name>A0A9J6D9B2_RHIMP</name>
<dbReference type="CDD" id="cd01085">
    <property type="entry name" value="APP"/>
    <property type="match status" value="1"/>
</dbReference>
<dbReference type="InterPro" id="IPR032416">
    <property type="entry name" value="Peptidase_M24_C"/>
</dbReference>
<proteinExistence type="predicted"/>
<comment type="caution">
    <text evidence="3">The sequence shown here is derived from an EMBL/GenBank/DDBJ whole genome shotgun (WGS) entry which is preliminary data.</text>
</comment>
<dbReference type="PANTHER" id="PTHR43763:SF20">
    <property type="entry name" value="XAA-PRO AMINOPEPTIDASE APEPP"/>
    <property type="match status" value="1"/>
</dbReference>
<dbReference type="Pfam" id="PF00557">
    <property type="entry name" value="Peptidase_M24"/>
    <property type="match status" value="2"/>
</dbReference>
<dbReference type="InterPro" id="IPR050422">
    <property type="entry name" value="X-Pro_aminopeptidase_P"/>
</dbReference>
<feature type="domain" description="Peptidase M24 C-terminal" evidence="2">
    <location>
        <begin position="226"/>
        <end position="290"/>
    </location>
</feature>
<dbReference type="InterPro" id="IPR033740">
    <property type="entry name" value="Pept_M24B"/>
</dbReference>
<evidence type="ECO:0008006" key="5">
    <source>
        <dbReference type="Google" id="ProtNLM"/>
    </source>
</evidence>
<accession>A0A9J6D9B2</accession>
<dbReference type="Pfam" id="PF16188">
    <property type="entry name" value="Peptidase_M24_C"/>
    <property type="match status" value="1"/>
</dbReference>
<dbReference type="SUPFAM" id="SSF55920">
    <property type="entry name" value="Creatinase/aminopeptidase"/>
    <property type="match status" value="1"/>
</dbReference>
<keyword evidence="4" id="KW-1185">Reference proteome</keyword>
<dbReference type="Proteomes" id="UP000821866">
    <property type="component" value="Chromosome 8"/>
</dbReference>
<evidence type="ECO:0000259" key="1">
    <source>
        <dbReference type="Pfam" id="PF00557"/>
    </source>
</evidence>
<evidence type="ECO:0000313" key="3">
    <source>
        <dbReference type="EMBL" id="KAH8018781.1"/>
    </source>
</evidence>
<feature type="domain" description="Peptidase M24" evidence="1">
    <location>
        <begin position="181"/>
        <end position="214"/>
    </location>
</feature>
<dbReference type="VEuPathDB" id="VectorBase:LOC119175826"/>
<dbReference type="GO" id="GO:0070006">
    <property type="term" value="F:metalloaminopeptidase activity"/>
    <property type="evidence" value="ECO:0007669"/>
    <property type="project" value="InterPro"/>
</dbReference>
<protein>
    <recommendedName>
        <fullName evidence="5">Xaa-pro aminopeptidase</fullName>
    </recommendedName>
</protein>
<reference evidence="3" key="1">
    <citation type="journal article" date="2020" name="Cell">
        <title>Large-Scale Comparative Analyses of Tick Genomes Elucidate Their Genetic Diversity and Vector Capacities.</title>
        <authorList>
            <consortium name="Tick Genome and Microbiome Consortium (TIGMIC)"/>
            <person name="Jia N."/>
            <person name="Wang J."/>
            <person name="Shi W."/>
            <person name="Du L."/>
            <person name="Sun Y."/>
            <person name="Zhan W."/>
            <person name="Jiang J.F."/>
            <person name="Wang Q."/>
            <person name="Zhang B."/>
            <person name="Ji P."/>
            <person name="Bell-Sakyi L."/>
            <person name="Cui X.M."/>
            <person name="Yuan T.T."/>
            <person name="Jiang B.G."/>
            <person name="Yang W.F."/>
            <person name="Lam T.T."/>
            <person name="Chang Q.C."/>
            <person name="Ding S.J."/>
            <person name="Wang X.J."/>
            <person name="Zhu J.G."/>
            <person name="Ruan X.D."/>
            <person name="Zhao L."/>
            <person name="Wei J.T."/>
            <person name="Ye R.Z."/>
            <person name="Que T.C."/>
            <person name="Du C.H."/>
            <person name="Zhou Y.H."/>
            <person name="Cheng J.X."/>
            <person name="Dai P.F."/>
            <person name="Guo W.B."/>
            <person name="Han X.H."/>
            <person name="Huang E.J."/>
            <person name="Li L.F."/>
            <person name="Wei W."/>
            <person name="Gao Y.C."/>
            <person name="Liu J.Z."/>
            <person name="Shao H.Z."/>
            <person name="Wang X."/>
            <person name="Wang C.C."/>
            <person name="Yang T.C."/>
            <person name="Huo Q.B."/>
            <person name="Li W."/>
            <person name="Chen H.Y."/>
            <person name="Chen S.E."/>
            <person name="Zhou L.G."/>
            <person name="Ni X.B."/>
            <person name="Tian J.H."/>
            <person name="Sheng Y."/>
            <person name="Liu T."/>
            <person name="Pan Y.S."/>
            <person name="Xia L.Y."/>
            <person name="Li J."/>
            <person name="Zhao F."/>
            <person name="Cao W.C."/>
        </authorList>
    </citation>
    <scope>NUCLEOTIDE SEQUENCE</scope>
    <source>
        <strain evidence="3">Rmic-2018</strain>
    </source>
</reference>
<dbReference type="PANTHER" id="PTHR43763">
    <property type="entry name" value="XAA-PRO AMINOPEPTIDASE 1"/>
    <property type="match status" value="1"/>
</dbReference>
<dbReference type="AlphaFoldDB" id="A0A9J6D9B2"/>
<evidence type="ECO:0000259" key="2">
    <source>
        <dbReference type="Pfam" id="PF16188"/>
    </source>
</evidence>
<organism evidence="3 4">
    <name type="scientific">Rhipicephalus microplus</name>
    <name type="common">Cattle tick</name>
    <name type="synonym">Boophilus microplus</name>
    <dbReference type="NCBI Taxonomy" id="6941"/>
    <lineage>
        <taxon>Eukaryota</taxon>
        <taxon>Metazoa</taxon>
        <taxon>Ecdysozoa</taxon>
        <taxon>Arthropoda</taxon>
        <taxon>Chelicerata</taxon>
        <taxon>Arachnida</taxon>
        <taxon>Acari</taxon>
        <taxon>Parasitiformes</taxon>
        <taxon>Ixodida</taxon>
        <taxon>Ixodoidea</taxon>
        <taxon>Ixodidae</taxon>
        <taxon>Rhipicephalinae</taxon>
        <taxon>Rhipicephalus</taxon>
        <taxon>Boophilus</taxon>
    </lineage>
</organism>
<dbReference type="InterPro" id="IPR036005">
    <property type="entry name" value="Creatinase/aminopeptidase-like"/>
</dbReference>
<evidence type="ECO:0000313" key="4">
    <source>
        <dbReference type="Proteomes" id="UP000821866"/>
    </source>
</evidence>
<dbReference type="Gene3D" id="3.90.230.10">
    <property type="entry name" value="Creatinase/methionine aminopeptidase superfamily"/>
    <property type="match status" value="2"/>
</dbReference>
<feature type="domain" description="Peptidase M24" evidence="1">
    <location>
        <begin position="33"/>
        <end position="166"/>
    </location>
</feature>
<dbReference type="InterPro" id="IPR000994">
    <property type="entry name" value="Pept_M24"/>
</dbReference>
<gene>
    <name evidence="3" type="ORF">HPB51_012171</name>
</gene>
<dbReference type="EMBL" id="JABSTU010000010">
    <property type="protein sequence ID" value="KAH8018781.1"/>
    <property type="molecule type" value="Genomic_DNA"/>
</dbReference>
<reference evidence="3" key="2">
    <citation type="submission" date="2021-09" db="EMBL/GenBank/DDBJ databases">
        <authorList>
            <person name="Jia N."/>
            <person name="Wang J."/>
            <person name="Shi W."/>
            <person name="Du L."/>
            <person name="Sun Y."/>
            <person name="Zhan W."/>
            <person name="Jiang J."/>
            <person name="Wang Q."/>
            <person name="Zhang B."/>
            <person name="Ji P."/>
            <person name="Sakyi L.B."/>
            <person name="Cui X."/>
            <person name="Yuan T."/>
            <person name="Jiang B."/>
            <person name="Yang W."/>
            <person name="Lam T.T.-Y."/>
            <person name="Chang Q."/>
            <person name="Ding S."/>
            <person name="Wang X."/>
            <person name="Zhu J."/>
            <person name="Ruan X."/>
            <person name="Zhao L."/>
            <person name="Wei J."/>
            <person name="Que T."/>
            <person name="Du C."/>
            <person name="Cheng J."/>
            <person name="Dai P."/>
            <person name="Han X."/>
            <person name="Huang E."/>
            <person name="Gao Y."/>
            <person name="Liu J."/>
            <person name="Shao H."/>
            <person name="Ye R."/>
            <person name="Li L."/>
            <person name="Wei W."/>
            <person name="Wang X."/>
            <person name="Wang C."/>
            <person name="Huo Q."/>
            <person name="Li W."/>
            <person name="Guo W."/>
            <person name="Chen H."/>
            <person name="Chen S."/>
            <person name="Zhou L."/>
            <person name="Zhou L."/>
            <person name="Ni X."/>
            <person name="Tian J."/>
            <person name="Zhou Y."/>
            <person name="Sheng Y."/>
            <person name="Liu T."/>
            <person name="Pan Y."/>
            <person name="Xia L."/>
            <person name="Li J."/>
            <person name="Zhao F."/>
            <person name="Cao W."/>
        </authorList>
    </citation>
    <scope>NUCLEOTIDE SEQUENCE</scope>
    <source>
        <strain evidence="3">Rmic-2018</strain>
        <tissue evidence="3">Larvae</tissue>
    </source>
</reference>
<sequence>MPRSNEGPSKERRIESTTPVMLRKAIKNETEIECMRRAHVKDAVALCEFFVWMESEVPKGEVTEMTAAAKLEHFRREQEDYVGPSFETISASGPNAAIIHYRPEEESDRRVTTEEIYLCDSGGQYRDGTTDVTRTWHFGTPSQYEKECFTRVVKGNIALSSAIFPRLVKGPMGISWMPHPNDPGLQEGMILSIEPGYYEDGQFGIRIENLALVRKAATKYNFKDRGFLAFDSLTLVPIQTKMLNPLMLTAEEVEWLDTYHQACRDVIGRALEEQGRDLALQWLLRETQPLG</sequence>